<feature type="transmembrane region" description="Helical" evidence="18">
    <location>
        <begin position="81"/>
        <end position="100"/>
    </location>
</feature>
<dbReference type="EC" id="2.4.99.21" evidence="6"/>
<evidence type="ECO:0000256" key="1">
    <source>
        <dbReference type="ARBA" id="ARBA00001936"/>
    </source>
</evidence>
<evidence type="ECO:0000256" key="2">
    <source>
        <dbReference type="ARBA" id="ARBA00001946"/>
    </source>
</evidence>
<evidence type="ECO:0000256" key="17">
    <source>
        <dbReference type="SAM" id="MobiDB-lite"/>
    </source>
</evidence>
<dbReference type="UniPathway" id="UPA00378"/>
<evidence type="ECO:0000256" key="16">
    <source>
        <dbReference type="ARBA" id="ARBA00034066"/>
    </source>
</evidence>
<feature type="transmembrane region" description="Helical" evidence="18">
    <location>
        <begin position="135"/>
        <end position="153"/>
    </location>
</feature>
<sequence>MPPFDQNTRNKIIVIGLVALFSVLALWVRLIPMAGLTASGEVNLLGNDAWYNFRQVELLVANGLAYAWFDPMTLYPTGDIIYWGPLFTTIAAVFAIISGASTTPEMAVAASMVPAFMGAAMVPVVFLIGRRLADWKTGLFAAAFMAFVAGSYYYRSLFGFLDHHIAETLFSTIFALAYIVALSMGREQSVDLKIVETLKRPAVLGAVAGVAYLLGLFVMPTMILFALIVALYTLFQYLLDTWQGRESTDLLVINTVLFAVATVGLLIFGFKVDGFGLSRYSLGHVVAYLAIIAGTWALHLLAQATKERPKYFYPLVLAAIGMVVAVVLKVAVPALFDILVGNFFAFFGQSAEANTVEEAMGWSFQQAWSAFGYGLVLMAGGFAVLGYEAIAKRRPEHLFVLVWSALLLVSTWQHLRYEYYLAANVALLAGLCAGTVFDWGWKGLANSGKKAQPQQEETNTGKGKKKTTTKKPEKKAPGPDPVRILGMVVVGILAVAFIVTSFQTDIALSESVGRYGGMNHPDEQQWQEALFWMEGHTPETGVDYYQIYEKEGFQYPPESYGVMSWWDYGHFITTIAHRIPNNNPFQHGVVGPNGSAAFFVTGDEDEAVRIMEADGTRYIMTDYQMDTGKFHAMATWDDPVNKSVPFIPAFLVQDPRNPGTLQTTALYTQAYFESMTSRLHNFDGSMTEPSQAIYIEYAEAGASGYTLPAITNAQMMDAAAAEEKAKTFNANAKPGTKAAVYGTEGRLDLPPQEVPALRHFRLVFESSRSMYTGNGPDIKQVKVFEYVKGARIKGEGTIEVDLVTNTGRTFTYRQESENGEFVVPYSTSGTPYDVKATGPYRIVGTGTTVDVPENAVMQGLVVGA</sequence>
<dbReference type="RefSeq" id="WP_220680544.1">
    <property type="nucleotide sequence ID" value="NZ_CP037968.1"/>
</dbReference>
<keyword evidence="13 18" id="KW-0472">Membrane</keyword>
<comment type="subcellular location">
    <subcellularLocation>
        <location evidence="3">Cell membrane</location>
        <topology evidence="3">Multi-pass membrane protein</topology>
    </subcellularLocation>
</comment>
<evidence type="ECO:0000256" key="9">
    <source>
        <dbReference type="ARBA" id="ARBA00022692"/>
    </source>
</evidence>
<feature type="transmembrane region" description="Helical" evidence="18">
    <location>
        <begin position="282"/>
        <end position="302"/>
    </location>
</feature>
<keyword evidence="14" id="KW-0464">Manganese</keyword>
<dbReference type="PANTHER" id="PTHR13872">
    <property type="entry name" value="DOLICHYL-DIPHOSPHOOLIGOSACCHARIDE--PROTEIN GLYCOSYLTRANSFERASE SUBUNIT"/>
    <property type="match status" value="1"/>
</dbReference>
<feature type="transmembrane region" description="Helical" evidence="18">
    <location>
        <begin position="12"/>
        <end position="31"/>
    </location>
</feature>
<dbReference type="InterPro" id="IPR041154">
    <property type="entry name" value="AglB_P1"/>
</dbReference>
<feature type="transmembrane region" description="Helical" evidence="18">
    <location>
        <begin position="314"/>
        <end position="347"/>
    </location>
</feature>
<feature type="domain" description="AglB-like core" evidence="21">
    <location>
        <begin position="524"/>
        <end position="625"/>
    </location>
</feature>
<evidence type="ECO:0000259" key="19">
    <source>
        <dbReference type="Pfam" id="PF02516"/>
    </source>
</evidence>
<feature type="transmembrane region" description="Helical" evidence="18">
    <location>
        <begin position="251"/>
        <end position="270"/>
    </location>
</feature>
<dbReference type="Gene3D" id="3.40.50.12610">
    <property type="match status" value="1"/>
</dbReference>
<evidence type="ECO:0000256" key="6">
    <source>
        <dbReference type="ARBA" id="ARBA00012602"/>
    </source>
</evidence>
<keyword evidence="23" id="KW-1185">Reference proteome</keyword>
<feature type="region of interest" description="Disordered" evidence="17">
    <location>
        <begin position="446"/>
        <end position="478"/>
    </location>
</feature>
<feature type="transmembrane region" description="Helical" evidence="18">
    <location>
        <begin position="165"/>
        <end position="185"/>
    </location>
</feature>
<evidence type="ECO:0000256" key="14">
    <source>
        <dbReference type="ARBA" id="ARBA00023211"/>
    </source>
</evidence>
<evidence type="ECO:0000259" key="21">
    <source>
        <dbReference type="Pfam" id="PF22627"/>
    </source>
</evidence>
<dbReference type="Pfam" id="PF02516">
    <property type="entry name" value="STT3"/>
    <property type="match status" value="1"/>
</dbReference>
<evidence type="ECO:0000313" key="22">
    <source>
        <dbReference type="EMBL" id="QYZ79241.1"/>
    </source>
</evidence>
<dbReference type="GO" id="GO:0005886">
    <property type="term" value="C:plasma membrane"/>
    <property type="evidence" value="ECO:0007669"/>
    <property type="project" value="UniProtKB-SubCell"/>
</dbReference>
<evidence type="ECO:0000256" key="4">
    <source>
        <dbReference type="ARBA" id="ARBA00004922"/>
    </source>
</evidence>
<keyword evidence="10" id="KW-0479">Metal-binding</keyword>
<keyword evidence="12 18" id="KW-1133">Transmembrane helix</keyword>
<evidence type="ECO:0000256" key="11">
    <source>
        <dbReference type="ARBA" id="ARBA00022842"/>
    </source>
</evidence>
<feature type="domain" description="Oligosaccharyl transferase STT3 N-terminal" evidence="19">
    <location>
        <begin position="41"/>
        <end position="350"/>
    </location>
</feature>
<comment type="similarity">
    <text evidence="5">Belongs to the STT3 family.</text>
</comment>
<dbReference type="Proteomes" id="UP000826709">
    <property type="component" value="Chromosome"/>
</dbReference>
<dbReference type="EMBL" id="CP037968">
    <property type="protein sequence ID" value="QYZ79241.1"/>
    <property type="molecule type" value="Genomic_DNA"/>
</dbReference>
<feature type="transmembrane region" description="Helical" evidence="18">
    <location>
        <begin position="484"/>
        <end position="502"/>
    </location>
</feature>
<dbReference type="InterPro" id="IPR048307">
    <property type="entry name" value="STT3_N"/>
</dbReference>
<comment type="cofactor">
    <cofactor evidence="2">
        <name>Mg(2+)</name>
        <dbReference type="ChEBI" id="CHEBI:18420"/>
    </cofactor>
</comment>
<dbReference type="InterPro" id="IPR003674">
    <property type="entry name" value="Oligo_trans_STT3"/>
</dbReference>
<protein>
    <recommendedName>
        <fullName evidence="6">dolichyl-phosphooligosaccharide-protein glycotransferase</fullName>
        <ecNumber evidence="6">2.4.99.21</ecNumber>
    </recommendedName>
    <alternativeName>
        <fullName evidence="15">Oligosaccharyl transferase</fullName>
    </alternativeName>
</protein>
<evidence type="ECO:0000313" key="23">
    <source>
        <dbReference type="Proteomes" id="UP000826709"/>
    </source>
</evidence>
<keyword evidence="11" id="KW-0460">Magnesium</keyword>
<comment type="pathway">
    <text evidence="4">Protein modification; protein glycosylation.</text>
</comment>
<reference evidence="22" key="2">
    <citation type="submission" date="2019-03" db="EMBL/GenBank/DDBJ databases">
        <authorList>
            <person name="Chen S.-C."/>
            <person name="Wu S.-Y."/>
            <person name="Lai M.-C."/>
        </authorList>
    </citation>
    <scope>NUCLEOTIDE SEQUENCE</scope>
    <source>
        <strain evidence="22">ML15</strain>
    </source>
</reference>
<comment type="catalytic activity">
    <reaction evidence="16">
        <text>an archaeal dolichyl phosphooligosaccharide + [protein]-L-asparagine = an archaeal dolichyl phosphate + a glycoprotein with the oligosaccharide chain attached by N-beta-D-glycosyl linkage to a protein L-asparagine.</text>
        <dbReference type="EC" id="2.4.99.21"/>
    </reaction>
</comment>
<dbReference type="InterPro" id="IPR054479">
    <property type="entry name" value="AglB-like_core"/>
</dbReference>
<dbReference type="Pfam" id="PF18079">
    <property type="entry name" value="AglB_L1"/>
    <property type="match status" value="1"/>
</dbReference>
<feature type="domain" description="Archaeal glycosylation protein B peripheral" evidence="20">
    <location>
        <begin position="789"/>
        <end position="862"/>
    </location>
</feature>
<evidence type="ECO:0000256" key="5">
    <source>
        <dbReference type="ARBA" id="ARBA00010810"/>
    </source>
</evidence>
<dbReference type="KEGG" id="mfk:E2N92_07215"/>
<keyword evidence="7" id="KW-0328">Glycosyltransferase</keyword>
<evidence type="ECO:0000256" key="15">
    <source>
        <dbReference type="ARBA" id="ARBA00030679"/>
    </source>
</evidence>
<comment type="cofactor">
    <cofactor evidence="1">
        <name>Mn(2+)</name>
        <dbReference type="ChEBI" id="CHEBI:29035"/>
    </cofactor>
</comment>
<evidence type="ECO:0000256" key="7">
    <source>
        <dbReference type="ARBA" id="ARBA00022676"/>
    </source>
</evidence>
<evidence type="ECO:0000256" key="3">
    <source>
        <dbReference type="ARBA" id="ARBA00004651"/>
    </source>
</evidence>
<gene>
    <name evidence="22" type="ORF">E2N92_07215</name>
</gene>
<evidence type="ECO:0000259" key="20">
    <source>
        <dbReference type="Pfam" id="PF18079"/>
    </source>
</evidence>
<feature type="transmembrane region" description="Helical" evidence="18">
    <location>
        <begin position="367"/>
        <end position="386"/>
    </location>
</feature>
<feature type="transmembrane region" description="Helical" evidence="18">
    <location>
        <begin position="398"/>
        <end position="415"/>
    </location>
</feature>
<dbReference type="Pfam" id="PF22627">
    <property type="entry name" value="AglB_core-like"/>
    <property type="match status" value="1"/>
</dbReference>
<accession>A0A8G1A2I7</accession>
<reference evidence="22" key="1">
    <citation type="journal article" date="2005" name="Int. J. Syst. Evol. Microbiol.">
        <title>Methanofollis formosanus sp. nov., isolated from a fish pond.</title>
        <authorList>
            <person name="Wu S.Y."/>
            <person name="Chen S.C."/>
            <person name="Lai M.C."/>
        </authorList>
    </citation>
    <scope>NUCLEOTIDE SEQUENCE</scope>
    <source>
        <strain evidence="22">ML15</strain>
    </source>
</reference>
<dbReference type="Gene3D" id="2.60.40.3390">
    <property type="match status" value="1"/>
</dbReference>
<organism evidence="22 23">
    <name type="scientific">Methanofollis formosanus</name>
    <dbReference type="NCBI Taxonomy" id="299308"/>
    <lineage>
        <taxon>Archaea</taxon>
        <taxon>Methanobacteriati</taxon>
        <taxon>Methanobacteriota</taxon>
        <taxon>Stenosarchaea group</taxon>
        <taxon>Methanomicrobia</taxon>
        <taxon>Methanomicrobiales</taxon>
        <taxon>Methanomicrobiaceae</taxon>
        <taxon>Methanofollis</taxon>
    </lineage>
</organism>
<evidence type="ECO:0000256" key="8">
    <source>
        <dbReference type="ARBA" id="ARBA00022679"/>
    </source>
</evidence>
<evidence type="ECO:0000256" key="10">
    <source>
        <dbReference type="ARBA" id="ARBA00022723"/>
    </source>
</evidence>
<evidence type="ECO:0000256" key="12">
    <source>
        <dbReference type="ARBA" id="ARBA00022989"/>
    </source>
</evidence>
<dbReference type="PANTHER" id="PTHR13872:SF1">
    <property type="entry name" value="DOLICHYL-DIPHOSPHOOLIGOSACCHARIDE--PROTEIN GLYCOSYLTRANSFERASE SUBUNIT STT3B"/>
    <property type="match status" value="1"/>
</dbReference>
<dbReference type="AlphaFoldDB" id="A0A8G1A2I7"/>
<dbReference type="OrthoDB" id="82393at2157"/>
<dbReference type="NCBIfam" id="TIGR04154">
    <property type="entry name" value="archaeo_STT3"/>
    <property type="match status" value="1"/>
</dbReference>
<evidence type="ECO:0000256" key="13">
    <source>
        <dbReference type="ARBA" id="ARBA00023136"/>
    </source>
</evidence>
<feature type="transmembrane region" description="Helical" evidence="18">
    <location>
        <begin position="421"/>
        <end position="441"/>
    </location>
</feature>
<dbReference type="GO" id="GO:0004576">
    <property type="term" value="F:oligosaccharyl transferase activity"/>
    <property type="evidence" value="ECO:0007669"/>
    <property type="project" value="InterPro"/>
</dbReference>
<name>A0A8G1A2I7_9EURY</name>
<keyword evidence="8 22" id="KW-0808">Transferase</keyword>
<feature type="transmembrane region" description="Helical" evidence="18">
    <location>
        <begin position="106"/>
        <end position="128"/>
    </location>
</feature>
<evidence type="ECO:0000256" key="18">
    <source>
        <dbReference type="SAM" id="Phobius"/>
    </source>
</evidence>
<keyword evidence="9 18" id="KW-0812">Transmembrane</keyword>
<dbReference type="InterPro" id="IPR026410">
    <property type="entry name" value="OlisacTrfase_arch"/>
</dbReference>
<dbReference type="GO" id="GO:0046872">
    <property type="term" value="F:metal ion binding"/>
    <property type="evidence" value="ECO:0007669"/>
    <property type="project" value="UniProtKB-KW"/>
</dbReference>
<proteinExistence type="inferred from homology"/>